<keyword evidence="3" id="KW-1185">Reference proteome</keyword>
<organism evidence="2 3">
    <name type="scientific">Sandaracinobacteroides saxicola</name>
    <dbReference type="NCBI Taxonomy" id="2759707"/>
    <lineage>
        <taxon>Bacteria</taxon>
        <taxon>Pseudomonadati</taxon>
        <taxon>Pseudomonadota</taxon>
        <taxon>Alphaproteobacteria</taxon>
        <taxon>Sphingomonadales</taxon>
        <taxon>Sphingosinicellaceae</taxon>
        <taxon>Sandaracinobacteroides</taxon>
    </lineage>
</organism>
<dbReference type="RefSeq" id="WP_182298205.1">
    <property type="nucleotide sequence ID" value="NZ_CP059851.1"/>
</dbReference>
<feature type="region of interest" description="Disordered" evidence="1">
    <location>
        <begin position="1"/>
        <end position="35"/>
    </location>
</feature>
<dbReference type="KEGG" id="sand:H3309_07870"/>
<sequence>MPTNHRPSVCPPDAAKQRRCNAAKEKARPKIDPGLPEAATDIYPDLAEWERAIDWAPRHRRNGWDRKTQARFLHKLAGCGSVAEACATVGRSRASAFLLRADPRAKGFAQGWDAAVALQHCHLVDLALTRAVHGTDRPIMRNGTIIGHWRKPDNTLLMKLIRHTNDPAGPGATPRPPSSAID</sequence>
<evidence type="ECO:0000256" key="1">
    <source>
        <dbReference type="SAM" id="MobiDB-lite"/>
    </source>
</evidence>
<dbReference type="Proteomes" id="UP000515292">
    <property type="component" value="Chromosome"/>
</dbReference>
<evidence type="ECO:0000313" key="3">
    <source>
        <dbReference type="Proteomes" id="UP000515292"/>
    </source>
</evidence>
<protein>
    <submittedName>
        <fullName evidence="2">Uncharacterized protein</fullName>
    </submittedName>
</protein>
<accession>A0A7G5ILW5</accession>
<evidence type="ECO:0000313" key="2">
    <source>
        <dbReference type="EMBL" id="QMW24357.1"/>
    </source>
</evidence>
<feature type="compositionally biased region" description="Pro residues" evidence="1">
    <location>
        <begin position="173"/>
        <end position="182"/>
    </location>
</feature>
<proteinExistence type="predicted"/>
<dbReference type="AlphaFoldDB" id="A0A7G5ILW5"/>
<feature type="compositionally biased region" description="Basic and acidic residues" evidence="1">
    <location>
        <begin position="22"/>
        <end position="31"/>
    </location>
</feature>
<feature type="region of interest" description="Disordered" evidence="1">
    <location>
        <begin position="163"/>
        <end position="182"/>
    </location>
</feature>
<gene>
    <name evidence="2" type="ORF">H3309_07870</name>
</gene>
<name>A0A7G5ILW5_9SPHN</name>
<dbReference type="EMBL" id="CP059851">
    <property type="protein sequence ID" value="QMW24357.1"/>
    <property type="molecule type" value="Genomic_DNA"/>
</dbReference>
<reference evidence="2 3" key="1">
    <citation type="submission" date="2020-07" db="EMBL/GenBank/DDBJ databases">
        <title>Complete genome sequence for Sandaracinobacter sp. M6.</title>
        <authorList>
            <person name="Tang Y."/>
            <person name="Liu Q."/>
            <person name="Guo Z."/>
            <person name="Lei P."/>
            <person name="Huang B."/>
        </authorList>
    </citation>
    <scope>NUCLEOTIDE SEQUENCE [LARGE SCALE GENOMIC DNA]</scope>
    <source>
        <strain evidence="2 3">M6</strain>
    </source>
</reference>